<sequence>MHAIQIFDANEFDKLTAYLKTLPLLIHEEALTVLARRAGNFENMTPEREKFLVKLSHQQPQYLVKSQGDGYWVTIPAFNFAGEARWVLNHWEVKLLQDEVRRLLGYNELSLSTWLSFTSSDYPLRRDALVGMISQMTSINVEKLVTLYLADKNMVWTPDNAVLGALAYKTGDPALYNLLWRRRTDSHSLKQLQLLNMPPVTEDKISQMIAASVNPLLRNIATRQLAGLRPLPDDVKAFLLKQLSDRQRGKGIAEMIAKKGHAQWLEDMLESTTGVTHRNIEKGLDLAAG</sequence>
<comment type="caution">
    <text evidence="1">The sequence shown here is derived from an EMBL/GenBank/DDBJ whole genome shotgun (WGS) entry which is preliminary data.</text>
</comment>
<accession>A0A2N7L8V3</accession>
<evidence type="ECO:0000313" key="2">
    <source>
        <dbReference type="Proteomes" id="UP000235387"/>
    </source>
</evidence>
<dbReference type="AlphaFoldDB" id="A0A2N7L8V3"/>
<dbReference type="EMBL" id="MDAL01000027">
    <property type="protein sequence ID" value="PMN90724.1"/>
    <property type="molecule type" value="Genomic_DNA"/>
</dbReference>
<reference evidence="2" key="1">
    <citation type="submission" date="2016-07" db="EMBL/GenBank/DDBJ databases">
        <title>Nontailed viruses are major unrecognized killers of bacteria in the ocean.</title>
        <authorList>
            <person name="Kauffman K."/>
            <person name="Hussain F."/>
            <person name="Yang J."/>
            <person name="Arevalo P."/>
            <person name="Brown J."/>
            <person name="Cutler M."/>
            <person name="Kelly L."/>
            <person name="Polz M.F."/>
        </authorList>
    </citation>
    <scope>NUCLEOTIDE SEQUENCE [LARGE SCALE GENOMIC DNA]</scope>
    <source>
        <strain evidence="2">10N.261.45.A10</strain>
    </source>
</reference>
<evidence type="ECO:0000313" key="1">
    <source>
        <dbReference type="EMBL" id="PMN90724.1"/>
    </source>
</evidence>
<gene>
    <name evidence="1" type="ORF">BCT23_04225</name>
</gene>
<proteinExistence type="predicted"/>
<protein>
    <submittedName>
        <fullName evidence="1">Uncharacterized protein</fullName>
    </submittedName>
</protein>
<organism evidence="1 2">
    <name type="scientific">Enterovibrio norvegicus</name>
    <dbReference type="NCBI Taxonomy" id="188144"/>
    <lineage>
        <taxon>Bacteria</taxon>
        <taxon>Pseudomonadati</taxon>
        <taxon>Pseudomonadota</taxon>
        <taxon>Gammaproteobacteria</taxon>
        <taxon>Vibrionales</taxon>
        <taxon>Vibrionaceae</taxon>
        <taxon>Enterovibrio</taxon>
    </lineage>
</organism>
<dbReference type="Proteomes" id="UP000235387">
    <property type="component" value="Unassembled WGS sequence"/>
</dbReference>
<name>A0A2N7L8V3_9GAMM</name>